<sequence>MPASLSPPPIWDMDWLQFYHLALITASYFRNKKFILSLSNQTAPNQSHCPTLNQSIG</sequence>
<evidence type="ECO:0000313" key="2">
    <source>
        <dbReference type="Proteomes" id="UP001164743"/>
    </source>
</evidence>
<dbReference type="RefSeq" id="XP_053019777.1">
    <property type="nucleotide sequence ID" value="XM_053168582.1"/>
</dbReference>
<dbReference type="EMBL" id="CP110424">
    <property type="protein sequence ID" value="WAQ84222.1"/>
    <property type="molecule type" value="Genomic_DNA"/>
</dbReference>
<accession>A0ABY7CN47</accession>
<proteinExistence type="predicted"/>
<dbReference type="Proteomes" id="UP001164743">
    <property type="component" value="Chromosome 4A"/>
</dbReference>
<evidence type="ECO:0000313" key="1">
    <source>
        <dbReference type="EMBL" id="WAQ84222.1"/>
    </source>
</evidence>
<keyword evidence="2" id="KW-1185">Reference proteome</keyword>
<dbReference type="GeneID" id="77809477"/>
<name>A0ABY7CN47_9BASI</name>
<protein>
    <submittedName>
        <fullName evidence="1">Uncharacterized protein</fullName>
    </submittedName>
</protein>
<organism evidence="1 2">
    <name type="scientific">Puccinia triticina</name>
    <dbReference type="NCBI Taxonomy" id="208348"/>
    <lineage>
        <taxon>Eukaryota</taxon>
        <taxon>Fungi</taxon>
        <taxon>Dikarya</taxon>
        <taxon>Basidiomycota</taxon>
        <taxon>Pucciniomycotina</taxon>
        <taxon>Pucciniomycetes</taxon>
        <taxon>Pucciniales</taxon>
        <taxon>Pucciniaceae</taxon>
        <taxon>Puccinia</taxon>
    </lineage>
</organism>
<reference evidence="1" key="1">
    <citation type="submission" date="2022-10" db="EMBL/GenBank/DDBJ databases">
        <title>Puccinia triticina Genome sequencing and assembly.</title>
        <authorList>
            <person name="Li C."/>
        </authorList>
    </citation>
    <scope>NUCLEOTIDE SEQUENCE</scope>
    <source>
        <strain evidence="1">Pt15</strain>
    </source>
</reference>
<gene>
    <name evidence="1" type="ORF">PtA15_4A674</name>
</gene>